<dbReference type="Proteomes" id="UP000199658">
    <property type="component" value="Unassembled WGS sequence"/>
</dbReference>
<keyword evidence="1" id="KW-1133">Transmembrane helix</keyword>
<evidence type="ECO:0000259" key="2">
    <source>
        <dbReference type="Pfam" id="PF07811"/>
    </source>
</evidence>
<proteinExistence type="predicted"/>
<dbReference type="InterPro" id="IPR012495">
    <property type="entry name" value="TadE-like_dom"/>
</dbReference>
<keyword evidence="1" id="KW-0812">Transmembrane</keyword>
<dbReference type="Pfam" id="PF07811">
    <property type="entry name" value="TadE"/>
    <property type="match status" value="1"/>
</dbReference>
<evidence type="ECO:0000313" key="4">
    <source>
        <dbReference type="Proteomes" id="UP000199658"/>
    </source>
</evidence>
<dbReference type="STRING" id="670154.SAMN04488002_3208"/>
<keyword evidence="1" id="KW-0472">Membrane</keyword>
<dbReference type="EMBL" id="FOYO01000001">
    <property type="protein sequence ID" value="SFR56079.1"/>
    <property type="molecule type" value="Genomic_DNA"/>
</dbReference>
<feature type="transmembrane region" description="Helical" evidence="1">
    <location>
        <begin position="28"/>
        <end position="49"/>
    </location>
</feature>
<accession>A0A1I6HNQ9</accession>
<organism evidence="3 4">
    <name type="scientific">Litoreibacter janthinus</name>
    <dbReference type="NCBI Taxonomy" id="670154"/>
    <lineage>
        <taxon>Bacteria</taxon>
        <taxon>Pseudomonadati</taxon>
        <taxon>Pseudomonadota</taxon>
        <taxon>Alphaproteobacteria</taxon>
        <taxon>Rhodobacterales</taxon>
        <taxon>Roseobacteraceae</taxon>
        <taxon>Litoreibacter</taxon>
    </lineage>
</organism>
<evidence type="ECO:0000256" key="1">
    <source>
        <dbReference type="SAM" id="Phobius"/>
    </source>
</evidence>
<name>A0A1I6HNQ9_9RHOB</name>
<reference evidence="4" key="1">
    <citation type="submission" date="2016-10" db="EMBL/GenBank/DDBJ databases">
        <authorList>
            <person name="Varghese N."/>
            <person name="Submissions S."/>
        </authorList>
    </citation>
    <scope>NUCLEOTIDE SEQUENCE [LARGE SCALE GENOMIC DNA]</scope>
    <source>
        <strain evidence="4">DSM 26921</strain>
    </source>
</reference>
<evidence type="ECO:0000313" key="3">
    <source>
        <dbReference type="EMBL" id="SFR56079.1"/>
    </source>
</evidence>
<dbReference type="RefSeq" id="WP_090218807.1">
    <property type="nucleotide sequence ID" value="NZ_FOYO01000001.1"/>
</dbReference>
<feature type="domain" description="TadE-like" evidence="2">
    <location>
        <begin position="22"/>
        <end position="64"/>
    </location>
</feature>
<sequence>MTHCKPSLLVRSWRTLMGREDGNATIEFAILFPGFMLVFMSIFEIGMLMTRYMMFDRALDVAIREVRLSENRSFTQDQVKQLLCSQTVILRNHCLEDVSLEMVRVDEDDQNWTFPTGATPCRDYAQNVIPTTTFVTGDANDLIFVRACMSIEPFFPTAALGEYLTRDSGGRLNMIAMSAFSVEPN</sequence>
<gene>
    <name evidence="3" type="ORF">SAMN04488002_3208</name>
</gene>
<dbReference type="OrthoDB" id="7907064at2"/>
<keyword evidence="4" id="KW-1185">Reference proteome</keyword>
<protein>
    <submittedName>
        <fullName evidence="3">TadE-like protein</fullName>
    </submittedName>
</protein>
<dbReference type="AlphaFoldDB" id="A0A1I6HNQ9"/>